<feature type="compositionally biased region" description="Polar residues" evidence="2">
    <location>
        <begin position="186"/>
        <end position="201"/>
    </location>
</feature>
<dbReference type="CDD" id="cd00096">
    <property type="entry name" value="Ig"/>
    <property type="match status" value="1"/>
</dbReference>
<dbReference type="Proteomes" id="UP000582182">
    <property type="component" value="Unassembled WGS sequence"/>
</dbReference>
<dbReference type="Gene3D" id="2.60.40.10">
    <property type="entry name" value="Immunoglobulins"/>
    <property type="match status" value="1"/>
</dbReference>
<feature type="non-terminal residue" evidence="4">
    <location>
        <position position="1046"/>
    </location>
</feature>
<feature type="compositionally biased region" description="Acidic residues" evidence="2">
    <location>
        <begin position="276"/>
        <end position="291"/>
    </location>
</feature>
<dbReference type="InterPro" id="IPR003598">
    <property type="entry name" value="Ig_sub2"/>
</dbReference>
<name>A0A7L3LAP3_9CHAR</name>
<dbReference type="InterPro" id="IPR007110">
    <property type="entry name" value="Ig-like_dom"/>
</dbReference>
<sequence length="1046" mass="114336">EDGRIVVVKSGTLTLQTADTFDTGLYHCIGTNYHDADTLTFRITVIDPNVEHNNVNGAQLSPFVGSTLYLPCKSTAVPDASISWVLPEHVILHHSVRNKHIFDNGTLKIEAVTERDSGYFRCVAANQYGVDLLVFQVLVRKNEDTLKKKHPALGEWEEDHGSGNAPLASATRQKHPLVASATLTANQESAASASRNQITQSTHKRKSYGKMTYRQYKDKISRRFRGHRRPFVSSARRVDPERWAAFLEKTKRNSTLIEKLEVPTKQPVKDPKISEISEDEEETSGDLESPEEEFMIPVTEAASMSTLGRAMERVITAESGVTVSTTPARKASLLIAEVVTPLPSPFSQSVSSDTWRPQTDQKPTTANSWERSDLSPKSADDIKQSGLSNGARRTFTLFPAVQKPVYSGKSGNQHLKLVSTTPITDVPESSKFVSPQNAVNKLDVFTESTDKISIETDHQVTLATLSEPSPELGHFYFHSTPKQVTPNSPLDPAVITHQQLQVTQDVTTHTPQAYQRYGRRRKISGRRRIVRPGRIPNMKEHRYNFRRPGSVRGGTVVAADIQINRKHLSNLPALNNSTASINPLSSEAPLSSPSIMNMPLEHQTNIHESTAFPGEEKTKASTRQKVTTTVVPLITKPTQNTPQWKSETSTPFQTTTDRVQTFSIRQPTMATPSAHITTEITHAISTKVSSTLESPVIKPKASAKSSQRQKITWEHLFGNGAENEVLLQKLPTSQTDMFLSGEISTMLPKTTVLLSTSQMSPLHFMPVSPAGTHSSSFWSLNKPIHYGSSKPEHHLHTAKPLSYSHLASSVTKEMDVMSLKTTVTPIIAPQTDTKSKIFRTGRRRGQRRRRPPKTSTSQSVTAGHSTATTPTVNTDVSVVTTVTSSATPTGLTPTNSIFVSTGTVSVTEMPALWSLNTSKEPQHVPTAATQASVPLVTWRNSPSATLPPTSHTAKNTTTTSQTTPLLSKLFSTTSTQPATVSAASGSEPAQKIKATTVAGEKSHLKMEGKVIHENHAAQPMFPAGDRTPVAPTDSSPPSTQNPTPAP</sequence>
<evidence type="ECO:0000313" key="4">
    <source>
        <dbReference type="EMBL" id="NXU51185.1"/>
    </source>
</evidence>
<dbReference type="GO" id="GO:0007156">
    <property type="term" value="P:homophilic cell adhesion via plasma membrane adhesion molecules"/>
    <property type="evidence" value="ECO:0007669"/>
    <property type="project" value="TreeGrafter"/>
</dbReference>
<dbReference type="GO" id="GO:0005886">
    <property type="term" value="C:plasma membrane"/>
    <property type="evidence" value="ECO:0007669"/>
    <property type="project" value="TreeGrafter"/>
</dbReference>
<accession>A0A7L3LAP3</accession>
<feature type="domain" description="Ig-like" evidence="3">
    <location>
        <begin position="48"/>
        <end position="126"/>
    </location>
</feature>
<keyword evidence="5" id="KW-1185">Reference proteome</keyword>
<gene>
    <name evidence="4" type="primary">Igsf10_1</name>
    <name evidence="4" type="ORF">TURVEL_R14280</name>
</gene>
<dbReference type="PANTHER" id="PTHR10075:SF100">
    <property type="entry name" value="FASCICLIN-2"/>
    <property type="match status" value="1"/>
</dbReference>
<evidence type="ECO:0000259" key="3">
    <source>
        <dbReference type="PROSITE" id="PS50835"/>
    </source>
</evidence>
<feature type="non-terminal residue" evidence="4">
    <location>
        <position position="1"/>
    </location>
</feature>
<proteinExistence type="predicted"/>
<dbReference type="GO" id="GO:0098632">
    <property type="term" value="F:cell-cell adhesion mediator activity"/>
    <property type="evidence" value="ECO:0007669"/>
    <property type="project" value="TreeGrafter"/>
</dbReference>
<feature type="compositionally biased region" description="Polar residues" evidence="2">
    <location>
        <begin position="1032"/>
        <end position="1046"/>
    </location>
</feature>
<dbReference type="OrthoDB" id="10062932at2759"/>
<feature type="compositionally biased region" description="Basic residues" evidence="2">
    <location>
        <begin position="836"/>
        <end position="852"/>
    </location>
</feature>
<dbReference type="GO" id="GO:0007411">
    <property type="term" value="P:axon guidance"/>
    <property type="evidence" value="ECO:0007669"/>
    <property type="project" value="TreeGrafter"/>
</dbReference>
<feature type="region of interest" description="Disordered" evidence="2">
    <location>
        <begin position="264"/>
        <end position="291"/>
    </location>
</feature>
<feature type="region of interest" description="Disordered" evidence="2">
    <location>
        <begin position="345"/>
        <end position="386"/>
    </location>
</feature>
<evidence type="ECO:0000256" key="2">
    <source>
        <dbReference type="SAM" id="MobiDB-lite"/>
    </source>
</evidence>
<dbReference type="PANTHER" id="PTHR10075">
    <property type="entry name" value="BASIGIN RELATED"/>
    <property type="match status" value="1"/>
</dbReference>
<evidence type="ECO:0000313" key="5">
    <source>
        <dbReference type="Proteomes" id="UP000582182"/>
    </source>
</evidence>
<dbReference type="Pfam" id="PF13927">
    <property type="entry name" value="Ig_3"/>
    <property type="match status" value="1"/>
</dbReference>
<feature type="compositionally biased region" description="Polar residues" evidence="2">
    <location>
        <begin position="345"/>
        <end position="369"/>
    </location>
</feature>
<feature type="region of interest" description="Disordered" evidence="2">
    <location>
        <begin position="186"/>
        <end position="207"/>
    </location>
</feature>
<feature type="region of interest" description="Disordered" evidence="2">
    <location>
        <begin position="1011"/>
        <end position="1046"/>
    </location>
</feature>
<feature type="region of interest" description="Disordered" evidence="2">
    <location>
        <begin position="833"/>
        <end position="873"/>
    </location>
</feature>
<dbReference type="GO" id="GO:0030424">
    <property type="term" value="C:axon"/>
    <property type="evidence" value="ECO:0007669"/>
    <property type="project" value="TreeGrafter"/>
</dbReference>
<dbReference type="SUPFAM" id="SSF48726">
    <property type="entry name" value="Immunoglobulin"/>
    <property type="match status" value="2"/>
</dbReference>
<keyword evidence="1" id="KW-0393">Immunoglobulin domain</keyword>
<dbReference type="InterPro" id="IPR013783">
    <property type="entry name" value="Ig-like_fold"/>
</dbReference>
<dbReference type="InterPro" id="IPR036179">
    <property type="entry name" value="Ig-like_dom_sf"/>
</dbReference>
<evidence type="ECO:0000256" key="1">
    <source>
        <dbReference type="ARBA" id="ARBA00023319"/>
    </source>
</evidence>
<dbReference type="EMBL" id="VZTY01011741">
    <property type="protein sequence ID" value="NXU51185.1"/>
    <property type="molecule type" value="Genomic_DNA"/>
</dbReference>
<feature type="compositionally biased region" description="Polar residues" evidence="2">
    <location>
        <begin position="853"/>
        <end position="867"/>
    </location>
</feature>
<organism evidence="4 5">
    <name type="scientific">Turnix velox</name>
    <name type="common">Little buttonquail</name>
    <dbReference type="NCBI Taxonomy" id="2529409"/>
    <lineage>
        <taxon>Eukaryota</taxon>
        <taxon>Metazoa</taxon>
        <taxon>Chordata</taxon>
        <taxon>Craniata</taxon>
        <taxon>Vertebrata</taxon>
        <taxon>Euteleostomi</taxon>
        <taxon>Archelosauria</taxon>
        <taxon>Archosauria</taxon>
        <taxon>Dinosauria</taxon>
        <taxon>Saurischia</taxon>
        <taxon>Theropoda</taxon>
        <taxon>Coelurosauria</taxon>
        <taxon>Aves</taxon>
        <taxon>Neognathae</taxon>
        <taxon>Neoaves</taxon>
        <taxon>Charadriiformes</taxon>
        <taxon>Turnicidae</taxon>
        <taxon>Turnix</taxon>
    </lineage>
</organism>
<comment type="caution">
    <text evidence="4">The sequence shown here is derived from an EMBL/GenBank/DDBJ whole genome shotgun (WGS) entry which is preliminary data.</text>
</comment>
<feature type="compositionally biased region" description="Basic and acidic residues" evidence="2">
    <location>
        <begin position="370"/>
        <end position="383"/>
    </location>
</feature>
<dbReference type="PROSITE" id="PS50835">
    <property type="entry name" value="IG_LIKE"/>
    <property type="match status" value="1"/>
</dbReference>
<dbReference type="AlphaFoldDB" id="A0A7L3LAP3"/>
<dbReference type="SMART" id="SM00408">
    <property type="entry name" value="IGc2"/>
    <property type="match status" value="1"/>
</dbReference>
<dbReference type="SMART" id="SM00409">
    <property type="entry name" value="IG"/>
    <property type="match status" value="1"/>
</dbReference>
<protein>
    <submittedName>
        <fullName evidence="4">IGS10 protein</fullName>
    </submittedName>
</protein>
<reference evidence="4 5" key="1">
    <citation type="submission" date="2019-09" db="EMBL/GenBank/DDBJ databases">
        <title>Bird 10,000 Genomes (B10K) Project - Family phase.</title>
        <authorList>
            <person name="Zhang G."/>
        </authorList>
    </citation>
    <scope>NUCLEOTIDE SEQUENCE [LARGE SCALE GENOMIC DNA]</scope>
    <source>
        <strain evidence="4">B10K-DU-029-46</strain>
    </source>
</reference>
<feature type="compositionally biased region" description="Basic and acidic residues" evidence="2">
    <location>
        <begin position="264"/>
        <end position="275"/>
    </location>
</feature>
<dbReference type="GO" id="GO:0070593">
    <property type="term" value="P:dendrite self-avoidance"/>
    <property type="evidence" value="ECO:0007669"/>
    <property type="project" value="TreeGrafter"/>
</dbReference>
<dbReference type="InterPro" id="IPR003599">
    <property type="entry name" value="Ig_sub"/>
</dbReference>